<dbReference type="SUPFAM" id="SSF55781">
    <property type="entry name" value="GAF domain-like"/>
    <property type="match status" value="1"/>
</dbReference>
<name>J9FUY7_9ZZZZ</name>
<organism evidence="3">
    <name type="scientific">gut metagenome</name>
    <dbReference type="NCBI Taxonomy" id="749906"/>
    <lineage>
        <taxon>unclassified sequences</taxon>
        <taxon>metagenomes</taxon>
        <taxon>organismal metagenomes</taxon>
    </lineage>
</organism>
<evidence type="ECO:0000259" key="2">
    <source>
        <dbReference type="SMART" id="SM00065"/>
    </source>
</evidence>
<dbReference type="AlphaFoldDB" id="J9FUY7"/>
<dbReference type="FunFam" id="3.30.450.40:FF:000008">
    <property type="entry name" value="GAF domain-containing proteins"/>
    <property type="match status" value="1"/>
</dbReference>
<dbReference type="SMART" id="SM00065">
    <property type="entry name" value="GAF"/>
    <property type="match status" value="1"/>
</dbReference>
<dbReference type="EMBL" id="AMCI01008353">
    <property type="protein sequence ID" value="EJW91159.1"/>
    <property type="molecule type" value="Genomic_DNA"/>
</dbReference>
<dbReference type="Gene3D" id="3.30.450.40">
    <property type="match status" value="1"/>
</dbReference>
<dbReference type="PANTHER" id="PTHR21021:SF15">
    <property type="entry name" value="FREE METHIONINE-R-SULFOXIDE REDUCTASE"/>
    <property type="match status" value="1"/>
</dbReference>
<protein>
    <submittedName>
        <fullName evidence="3">GAF domain-containing protein</fullName>
    </submittedName>
</protein>
<dbReference type="GO" id="GO:0033745">
    <property type="term" value="F:L-methionine-(R)-S-oxide reductase activity"/>
    <property type="evidence" value="ECO:0007669"/>
    <property type="project" value="TreeGrafter"/>
</dbReference>
<comment type="caution">
    <text evidence="3">The sequence shown here is derived from an EMBL/GenBank/DDBJ whole genome shotgun (WGS) entry which is preliminary data.</text>
</comment>
<evidence type="ECO:0000313" key="3">
    <source>
        <dbReference type="EMBL" id="EJW91159.1"/>
    </source>
</evidence>
<dbReference type="InterPro" id="IPR051330">
    <property type="entry name" value="Phosphatase_reg/MetRdx"/>
</dbReference>
<dbReference type="Pfam" id="PF13185">
    <property type="entry name" value="GAF_2"/>
    <property type="match status" value="1"/>
</dbReference>
<gene>
    <name evidence="3" type="ORF">EVA_20716</name>
</gene>
<accession>J9FUY7</accession>
<proteinExistence type="inferred from homology"/>
<dbReference type="InterPro" id="IPR003018">
    <property type="entry name" value="GAF"/>
</dbReference>
<dbReference type="PANTHER" id="PTHR21021">
    <property type="entry name" value="GAF/PUTATIVE CYTOSKELETAL PROTEIN"/>
    <property type="match status" value="1"/>
</dbReference>
<sequence>MEQSFNLTATDKEARYQEFLPAYELLISDEHEEVSVLANTAAALREAFGFFWVGFYLVKDDQLILGPFQGSAACYRIRHGRGVCGTAWAEARTQVVPDVDQFPGHIACSSLSRSEIVVPLLVEGQVKGVLDIDSDQLATFDETDRRYLEEVVAILVRSLYAKA</sequence>
<comment type="similarity">
    <text evidence="1">Belongs to the free Met sulfoxide reductase family.</text>
</comment>
<feature type="domain" description="GAF" evidence="2">
    <location>
        <begin position="32"/>
        <end position="163"/>
    </location>
</feature>
<reference evidence="3" key="1">
    <citation type="journal article" date="2012" name="PLoS ONE">
        <title>Gene sets for utilization of primary and secondary nutrition supplies in the distal gut of endangered iberian lynx.</title>
        <authorList>
            <person name="Alcaide M."/>
            <person name="Messina E."/>
            <person name="Richter M."/>
            <person name="Bargiela R."/>
            <person name="Peplies J."/>
            <person name="Huws S.A."/>
            <person name="Newbold C.J."/>
            <person name="Golyshin P.N."/>
            <person name="Simon M.A."/>
            <person name="Lopez G."/>
            <person name="Yakimov M.M."/>
            <person name="Ferrer M."/>
        </authorList>
    </citation>
    <scope>NUCLEOTIDE SEQUENCE</scope>
</reference>
<dbReference type="GO" id="GO:0005829">
    <property type="term" value="C:cytosol"/>
    <property type="evidence" value="ECO:0007669"/>
    <property type="project" value="TreeGrafter"/>
</dbReference>
<dbReference type="InterPro" id="IPR029016">
    <property type="entry name" value="GAF-like_dom_sf"/>
</dbReference>
<evidence type="ECO:0000256" key="1">
    <source>
        <dbReference type="ARBA" id="ARBA00038454"/>
    </source>
</evidence>